<dbReference type="InterPro" id="IPR002514">
    <property type="entry name" value="Transposase_8"/>
</dbReference>
<dbReference type="GO" id="GO:0043565">
    <property type="term" value="F:sequence-specific DNA binding"/>
    <property type="evidence" value="ECO:0007669"/>
    <property type="project" value="InterPro"/>
</dbReference>
<dbReference type="Proteomes" id="UP000002256">
    <property type="component" value="Plasmid pR132501"/>
</dbReference>
<gene>
    <name evidence="2" type="ordered locus">Rleg_4652</name>
</gene>
<evidence type="ECO:0000313" key="2">
    <source>
        <dbReference type="EMBL" id="ACS58887.1"/>
    </source>
</evidence>
<comment type="similarity">
    <text evidence="1">Belongs to the transposase 8 family.</text>
</comment>
<dbReference type="KEGG" id="rlg:Rleg_4652"/>
<dbReference type="NCBIfam" id="NF047595">
    <property type="entry name" value="IS66_ISRel24_TnpA"/>
    <property type="match status" value="1"/>
</dbReference>
<dbReference type="InterPro" id="IPR010921">
    <property type="entry name" value="Trp_repressor/repl_initiator"/>
</dbReference>
<protein>
    <submittedName>
        <fullName evidence="2">Transposase IS3/IS911 family protein</fullName>
    </submittedName>
</protein>
<dbReference type="HOGENOM" id="CLU_113764_1_1_5"/>
<dbReference type="InterPro" id="IPR036388">
    <property type="entry name" value="WH-like_DNA-bd_sf"/>
</dbReference>
<dbReference type="GO" id="GO:0004803">
    <property type="term" value="F:transposase activity"/>
    <property type="evidence" value="ECO:0007669"/>
    <property type="project" value="InterPro"/>
</dbReference>
<dbReference type="PANTHER" id="PTHR37936">
    <property type="entry name" value="TRANSPOSASE INSC FOR INSERTION ELEMENT IS2A-RELATED"/>
    <property type="match status" value="1"/>
</dbReference>
<dbReference type="AlphaFoldDB" id="C6B479"/>
<accession>C6B479</accession>
<dbReference type="SUPFAM" id="SSF48295">
    <property type="entry name" value="TrpR-like"/>
    <property type="match status" value="1"/>
</dbReference>
<name>C6B479_RHILS</name>
<dbReference type="PANTHER" id="PTHR37936:SF3">
    <property type="entry name" value="TRANSPOSASE INSC FOR INSERTION ELEMENT IS2A-RELATED"/>
    <property type="match status" value="1"/>
</dbReference>
<evidence type="ECO:0000256" key="1">
    <source>
        <dbReference type="ARBA" id="ARBA00009964"/>
    </source>
</evidence>
<dbReference type="GO" id="GO:0006313">
    <property type="term" value="P:DNA transposition"/>
    <property type="evidence" value="ECO:0007669"/>
    <property type="project" value="InterPro"/>
</dbReference>
<dbReference type="Pfam" id="PF01527">
    <property type="entry name" value="HTH_Tnp_1"/>
    <property type="match status" value="1"/>
</dbReference>
<proteinExistence type="inferred from homology"/>
<evidence type="ECO:0000313" key="3">
    <source>
        <dbReference type="Proteomes" id="UP000002256"/>
    </source>
</evidence>
<organism evidence="2 3">
    <name type="scientific">Rhizobium leguminosarum bv. trifolii (strain WSM1325)</name>
    <dbReference type="NCBI Taxonomy" id="395491"/>
    <lineage>
        <taxon>Bacteria</taxon>
        <taxon>Pseudomonadati</taxon>
        <taxon>Pseudomonadota</taxon>
        <taxon>Alphaproteobacteria</taxon>
        <taxon>Hyphomicrobiales</taxon>
        <taxon>Rhizobiaceae</taxon>
        <taxon>Rhizobium/Agrobacterium group</taxon>
        <taxon>Rhizobium</taxon>
    </lineage>
</organism>
<dbReference type="OrthoDB" id="9800877at2"/>
<geneLocation type="plasmid" evidence="2 3">
    <name>pR132501</name>
</geneLocation>
<reference evidence="2 3" key="1">
    <citation type="journal article" date="2010" name="Stand. Genomic Sci.">
        <title>Complete genome sequence of Rhizobium leguminosarum bv. trifolii strain WSM1325, an effective microsymbiont of annual Mediterranean clovers.</title>
        <authorList>
            <person name="Reeve W."/>
            <person name="O'Hara G."/>
            <person name="Chain P."/>
            <person name="Ardley J."/>
            <person name="Brau L."/>
            <person name="Nandesena K."/>
            <person name="Tiwari R."/>
            <person name="Copeland A."/>
            <person name="Nolan M."/>
            <person name="Han C."/>
            <person name="Brettin T."/>
            <person name="Land M."/>
            <person name="Ovchinikova G."/>
            <person name="Ivanova N."/>
            <person name="Mavromatis K."/>
            <person name="Markowitz V."/>
            <person name="Kyrpides N."/>
            <person name="Melino V."/>
            <person name="Denton M."/>
            <person name="Yates R."/>
            <person name="Howieson J."/>
        </authorList>
    </citation>
    <scope>NUCLEOTIDE SEQUENCE [LARGE SCALE GENOMIC DNA]</scope>
    <source>
        <strain evidence="2 3">WSM1325</strain>
        <plasmid evidence="3">Plasmid pR132501</plasmid>
    </source>
</reference>
<dbReference type="EMBL" id="CP001623">
    <property type="protein sequence ID" value="ACS58887.1"/>
    <property type="molecule type" value="Genomic_DNA"/>
</dbReference>
<sequence>MKNGSFSMESRLEFLTTRKPGREGHRHWPDEVKARIVSESLRPGTTVNEVAQRYGLRANSLSTWRTMARQGKLVLPAPEDAVEFAAVIVDPPVSEPPPKAIGRPEIVVGSVTIRLEEGASASRIAAIARALAAGT</sequence>
<dbReference type="Gene3D" id="1.10.10.10">
    <property type="entry name" value="Winged helix-like DNA-binding domain superfamily/Winged helix DNA-binding domain"/>
    <property type="match status" value="1"/>
</dbReference>
<keyword evidence="2" id="KW-0614">Plasmid</keyword>